<keyword evidence="1" id="KW-0472">Membrane</keyword>
<evidence type="ECO:0000256" key="1">
    <source>
        <dbReference type="SAM" id="Phobius"/>
    </source>
</evidence>
<keyword evidence="1" id="KW-0812">Transmembrane</keyword>
<evidence type="ECO:0000313" key="3">
    <source>
        <dbReference type="Proteomes" id="UP000092256"/>
    </source>
</evidence>
<gene>
    <name evidence="2" type="ORF">A9K58_07285</name>
</gene>
<name>A0A1A6XYE8_STEMA</name>
<dbReference type="InterPro" id="IPR046494">
    <property type="entry name" value="DUF6587"/>
</dbReference>
<keyword evidence="1" id="KW-1133">Transmembrane helix</keyword>
<dbReference type="AlphaFoldDB" id="A0A1A6XYE8"/>
<evidence type="ECO:0000313" key="2">
    <source>
        <dbReference type="EMBL" id="OBU68602.1"/>
    </source>
</evidence>
<evidence type="ECO:0008006" key="4">
    <source>
        <dbReference type="Google" id="ProtNLM"/>
    </source>
</evidence>
<reference evidence="2 3" key="1">
    <citation type="submission" date="2016-05" db="EMBL/GenBank/DDBJ databases">
        <title>Draft Genome Sequences of Stenotrophomonas maltophilia Strains Sm32COP, Sm41DVV, Sm46PAILV, SmF3, SmF22, SmSOFb1 and SmCVFa1, Isolated from Different Manures, in France.</title>
        <authorList>
            <person name="Nazaret S."/>
            <person name="Bodilis J."/>
        </authorList>
    </citation>
    <scope>NUCLEOTIDE SEQUENCE [LARGE SCALE GENOMIC DNA]</scope>
    <source>
        <strain evidence="2 3">Sm46PAILV</strain>
    </source>
</reference>
<organism evidence="2 3">
    <name type="scientific">Stenotrophomonas maltophilia</name>
    <name type="common">Pseudomonas maltophilia</name>
    <name type="synonym">Xanthomonas maltophilia</name>
    <dbReference type="NCBI Taxonomy" id="40324"/>
    <lineage>
        <taxon>Bacteria</taxon>
        <taxon>Pseudomonadati</taxon>
        <taxon>Pseudomonadota</taxon>
        <taxon>Gammaproteobacteria</taxon>
        <taxon>Lysobacterales</taxon>
        <taxon>Lysobacteraceae</taxon>
        <taxon>Stenotrophomonas</taxon>
        <taxon>Stenotrophomonas maltophilia group</taxon>
    </lineage>
</organism>
<protein>
    <recommendedName>
        <fullName evidence="4">Transmembrane protein</fullName>
    </recommendedName>
</protein>
<proteinExistence type="predicted"/>
<feature type="transmembrane region" description="Helical" evidence="1">
    <location>
        <begin position="6"/>
        <end position="24"/>
    </location>
</feature>
<dbReference type="Pfam" id="PF20228">
    <property type="entry name" value="DUF6587"/>
    <property type="match status" value="1"/>
</dbReference>
<dbReference type="EMBL" id="LYVJ01000004">
    <property type="protein sequence ID" value="OBU68602.1"/>
    <property type="molecule type" value="Genomic_DNA"/>
</dbReference>
<comment type="caution">
    <text evidence="2">The sequence shown here is derived from an EMBL/GenBank/DDBJ whole genome shotgun (WGS) entry which is preliminary data.</text>
</comment>
<accession>A0A1A6XYE8</accession>
<sequence>MDSGLLLQYLIIAVAVLVSAWVVLKKQFPGTVRRLRGTLALVLLKPARPPWMQAWGRKIAPPAVGGGGACGGCDSCGPNRPKQH</sequence>
<dbReference type="Proteomes" id="UP000092256">
    <property type="component" value="Unassembled WGS sequence"/>
</dbReference>
<dbReference type="RefSeq" id="WP_065198713.1">
    <property type="nucleotide sequence ID" value="NZ_LYVJ01000004.1"/>
</dbReference>
<dbReference type="OrthoDB" id="5966734at2"/>